<dbReference type="KEGG" id="ngf:FRF71_08695"/>
<dbReference type="InterPro" id="IPR052516">
    <property type="entry name" value="N-heterocyclic_Hydroxylase"/>
</dbReference>
<dbReference type="Pfam" id="PF02738">
    <property type="entry name" value="MoCoBD_1"/>
    <property type="match status" value="1"/>
</dbReference>
<dbReference type="Pfam" id="PF20256">
    <property type="entry name" value="MoCoBD_2"/>
    <property type="match status" value="2"/>
</dbReference>
<gene>
    <name evidence="3" type="ORF">FRF71_08695</name>
</gene>
<name>A0A5B8S4C1_9SPHN</name>
<keyword evidence="4" id="KW-1185">Reference proteome</keyword>
<dbReference type="InterPro" id="IPR000674">
    <property type="entry name" value="Ald_Oxase/Xan_DH_a/b"/>
</dbReference>
<evidence type="ECO:0000313" key="4">
    <source>
        <dbReference type="Proteomes" id="UP000321172"/>
    </source>
</evidence>
<dbReference type="Proteomes" id="UP000321172">
    <property type="component" value="Chromosome"/>
</dbReference>
<dbReference type="OrthoDB" id="9767994at2"/>
<dbReference type="InterPro" id="IPR037165">
    <property type="entry name" value="AldOxase/xan_DH_Mopterin-bd_sf"/>
</dbReference>
<organism evidence="3 4">
    <name type="scientific">Novosphingobium ginsenosidimutans</name>
    <dbReference type="NCBI Taxonomy" id="1176536"/>
    <lineage>
        <taxon>Bacteria</taxon>
        <taxon>Pseudomonadati</taxon>
        <taxon>Pseudomonadota</taxon>
        <taxon>Alphaproteobacteria</taxon>
        <taxon>Sphingomonadales</taxon>
        <taxon>Sphingomonadaceae</taxon>
        <taxon>Novosphingobium</taxon>
    </lineage>
</organism>
<evidence type="ECO:0000313" key="3">
    <source>
        <dbReference type="EMBL" id="QEA16203.1"/>
    </source>
</evidence>
<dbReference type="Gene3D" id="3.90.1170.50">
    <property type="entry name" value="Aldehyde oxidase/xanthine dehydrogenase, a/b hammerhead"/>
    <property type="match status" value="1"/>
</dbReference>
<keyword evidence="1" id="KW-1133">Transmembrane helix</keyword>
<feature type="transmembrane region" description="Helical" evidence="1">
    <location>
        <begin position="7"/>
        <end position="25"/>
    </location>
</feature>
<protein>
    <submittedName>
        <fullName evidence="3">Molybdopterin-dependent oxidoreductase</fullName>
    </submittedName>
</protein>
<dbReference type="InterPro" id="IPR008274">
    <property type="entry name" value="AldOxase/xan_DH_MoCoBD1"/>
</dbReference>
<dbReference type="InterPro" id="IPR006311">
    <property type="entry name" value="TAT_signal"/>
</dbReference>
<dbReference type="InterPro" id="IPR036856">
    <property type="entry name" value="Ald_Oxase/Xan_DH_a/b_sf"/>
</dbReference>
<keyword evidence="1" id="KW-0472">Membrane</keyword>
<feature type="domain" description="Aldehyde oxidase/xanthine dehydrogenase a/b hammerhead" evidence="2">
    <location>
        <begin position="241"/>
        <end position="319"/>
    </location>
</feature>
<evidence type="ECO:0000256" key="1">
    <source>
        <dbReference type="SAM" id="Phobius"/>
    </source>
</evidence>
<dbReference type="AlphaFoldDB" id="A0A5B8S4C1"/>
<dbReference type="SUPFAM" id="SSF54665">
    <property type="entry name" value="CO dehydrogenase molybdoprotein N-domain-like"/>
    <property type="match status" value="1"/>
</dbReference>
<dbReference type="SMART" id="SM01008">
    <property type="entry name" value="Ald_Xan_dh_C"/>
    <property type="match status" value="1"/>
</dbReference>
<evidence type="ECO:0000259" key="2">
    <source>
        <dbReference type="SMART" id="SM01008"/>
    </source>
</evidence>
<dbReference type="PROSITE" id="PS51318">
    <property type="entry name" value="TAT"/>
    <property type="match status" value="1"/>
</dbReference>
<reference evidence="3 4" key="1">
    <citation type="journal article" date="2013" name="J. Microbiol. Biotechnol.">
        <title>Novosphingobium ginsenosidimutans sp. nov., with the ability to convert ginsenoside.</title>
        <authorList>
            <person name="Kim J.K."/>
            <person name="He D."/>
            <person name="Liu Q.M."/>
            <person name="Park H.Y."/>
            <person name="Jung M.S."/>
            <person name="Yoon M.H."/>
            <person name="Kim S.C."/>
            <person name="Im W.T."/>
        </authorList>
    </citation>
    <scope>NUCLEOTIDE SEQUENCE [LARGE SCALE GENOMIC DNA]</scope>
    <source>
        <strain evidence="3 4">FW-6</strain>
    </source>
</reference>
<sequence>MQLSRRGILIGTGTAGGLLVAWALLPRRFDPPLAAGEGEHTFNAWLRIGQDGVVTVAVPDLEMGQGISTLIAQIVAVELGADWRQIAVEPAPVSGAYANAPLAAAWRSLWMPLAPDLAAGEDSVLAKRFGEREAFMVTADGSSLAAHEAAARAAAAAARAMLTMAAAERWDVAWEECEAQGGFVTHGKQKASFAELVEEATGFDPPDPPVLRPAAAAERAVDQPEGARPAFPRLDLPAKVDGGYIFAGDVRLPDMVFAAIRHAPLGEAKLGTYAAKNAAGVKGMLRLVEGPDWLAAVARDWWSAERALTLIAPNFAAQQKSDSAAIERLLGEALRTGDGSIIAENGDAAMLHAPFDHARLYRIAPALHAPLETASATARISDDKIELWIASQAPQATRKAVADALGRALDQVVLYPAPAGGSFDARLDTPHAVEAAIIAREVGKPVQLTWSRWQEAVRDLPRAPAQAALVAKTAQDGSLAALKVRVAMPATTAEFGARLFEGADPLAARAAQDRADPLAMAGCIPPYTIPHLVVEHVPVALPLSTGRLRGNAAALGCFLIETFVDELAARSGREGLSYRMAMLGQDIRLATCLQRAATLAEWSGGRGGSGQGLACHRMMLNDRAGRIALVASARRDERGIRVDKLTAVLDIGRVVNLDIARQQVEGGLLFGLGLVRGQTTAYADGLPLSGRLSQLGLPLLADCPEIDVEFMEGNAPPFDPGELGVAVAAPAIANALFSAGNTRAHALPLTGEFG</sequence>
<dbReference type="PANTHER" id="PTHR47495:SF1">
    <property type="entry name" value="BLL3820 PROTEIN"/>
    <property type="match status" value="1"/>
</dbReference>
<dbReference type="RefSeq" id="WP_147090284.1">
    <property type="nucleotide sequence ID" value="NZ_BAABJD010000006.1"/>
</dbReference>
<dbReference type="EMBL" id="CP042345">
    <property type="protein sequence ID" value="QEA16203.1"/>
    <property type="molecule type" value="Genomic_DNA"/>
</dbReference>
<proteinExistence type="predicted"/>
<dbReference type="SUPFAM" id="SSF56003">
    <property type="entry name" value="Molybdenum cofactor-binding domain"/>
    <property type="match status" value="2"/>
</dbReference>
<dbReference type="InterPro" id="IPR046867">
    <property type="entry name" value="AldOxase/xan_DH_MoCoBD2"/>
</dbReference>
<accession>A0A5B8S4C1</accession>
<dbReference type="PIRSF" id="PIRSF036389">
    <property type="entry name" value="IOR_B"/>
    <property type="match status" value="1"/>
</dbReference>
<dbReference type="InterPro" id="IPR012368">
    <property type="entry name" value="OxRdtase_Mopterin-bd_su_IorB"/>
</dbReference>
<dbReference type="GO" id="GO:0016491">
    <property type="term" value="F:oxidoreductase activity"/>
    <property type="evidence" value="ECO:0007669"/>
    <property type="project" value="InterPro"/>
</dbReference>
<keyword evidence="1" id="KW-0812">Transmembrane</keyword>
<dbReference type="Gene3D" id="3.30.365.10">
    <property type="entry name" value="Aldehyde oxidase/xanthine dehydrogenase, molybdopterin binding domain"/>
    <property type="match status" value="4"/>
</dbReference>
<dbReference type="PANTHER" id="PTHR47495">
    <property type="entry name" value="ALDEHYDE DEHYDROGENASE"/>
    <property type="match status" value="1"/>
</dbReference>